<dbReference type="GO" id="GO:0005634">
    <property type="term" value="C:nucleus"/>
    <property type="evidence" value="ECO:0007669"/>
    <property type="project" value="UniProtKB-SubCell"/>
</dbReference>
<evidence type="ECO:0000313" key="13">
    <source>
        <dbReference type="Proteomes" id="UP000285405"/>
    </source>
</evidence>
<gene>
    <name evidence="12" type="ORF">GcC1_204002</name>
</gene>
<evidence type="ECO:0000256" key="8">
    <source>
        <dbReference type="ARBA" id="ARBA00023242"/>
    </source>
</evidence>
<evidence type="ECO:0000256" key="1">
    <source>
        <dbReference type="ARBA" id="ARBA00004123"/>
    </source>
</evidence>
<evidence type="ECO:0000313" key="12">
    <source>
        <dbReference type="EMBL" id="RKF55362.1"/>
    </source>
</evidence>
<feature type="compositionally biased region" description="Basic and acidic residues" evidence="11">
    <location>
        <begin position="165"/>
        <end position="179"/>
    </location>
</feature>
<feature type="region of interest" description="Disordered" evidence="11">
    <location>
        <begin position="79"/>
        <end position="98"/>
    </location>
</feature>
<evidence type="ECO:0000256" key="4">
    <source>
        <dbReference type="ARBA" id="ARBA00022853"/>
    </source>
</evidence>
<evidence type="ECO:0000256" key="9">
    <source>
        <dbReference type="RuleBase" id="RU368022"/>
    </source>
</evidence>
<dbReference type="OrthoDB" id="440324at2759"/>
<keyword evidence="8 9" id="KW-0539">Nucleus</keyword>
<keyword evidence="6 10" id="KW-0175">Coiled coil</keyword>
<evidence type="ECO:0000256" key="10">
    <source>
        <dbReference type="SAM" id="Coils"/>
    </source>
</evidence>
<dbReference type="AlphaFoldDB" id="A0A420HD41"/>
<name>A0A420HD41_9PEZI</name>
<dbReference type="GO" id="GO:0035267">
    <property type="term" value="C:NuA4 histone acetyltransferase complex"/>
    <property type="evidence" value="ECO:0007669"/>
    <property type="project" value="UniProtKB-UniRule"/>
</dbReference>
<dbReference type="Proteomes" id="UP000285405">
    <property type="component" value="Unassembled WGS sequence"/>
</dbReference>
<evidence type="ECO:0000256" key="2">
    <source>
        <dbReference type="ARBA" id="ARBA00010916"/>
    </source>
</evidence>
<feature type="compositionally biased region" description="Low complexity" evidence="11">
    <location>
        <begin position="146"/>
        <end position="157"/>
    </location>
</feature>
<evidence type="ECO:0000256" key="7">
    <source>
        <dbReference type="ARBA" id="ARBA00023163"/>
    </source>
</evidence>
<comment type="caution">
    <text evidence="12">The sequence shown here is derived from an EMBL/GenBank/DDBJ whole genome shotgun (WGS) entry which is preliminary data.</text>
</comment>
<keyword evidence="4 9" id="KW-0156">Chromatin regulator</keyword>
<keyword evidence="9" id="KW-0234">DNA repair</keyword>
<dbReference type="Pfam" id="PF09340">
    <property type="entry name" value="NuA4"/>
    <property type="match status" value="1"/>
</dbReference>
<dbReference type="InterPro" id="IPR015418">
    <property type="entry name" value="Eaf6"/>
</dbReference>
<keyword evidence="9" id="KW-0227">DNA damage</keyword>
<reference evidence="12 13" key="1">
    <citation type="journal article" date="2018" name="BMC Genomics">
        <title>Comparative genome analyses reveal sequence features reflecting distinct modes of host-adaptation between dicot and monocot powdery mildew.</title>
        <authorList>
            <person name="Wu Y."/>
            <person name="Ma X."/>
            <person name="Pan Z."/>
            <person name="Kale S.D."/>
            <person name="Song Y."/>
            <person name="King H."/>
            <person name="Zhang Q."/>
            <person name="Presley C."/>
            <person name="Deng X."/>
            <person name="Wei C.I."/>
            <person name="Xiao S."/>
        </authorList>
    </citation>
    <scope>NUCLEOTIDE SEQUENCE [LARGE SCALE GENOMIC DNA]</scope>
    <source>
        <strain evidence="12">UCSC1</strain>
    </source>
</reference>
<evidence type="ECO:0000256" key="11">
    <source>
        <dbReference type="SAM" id="MobiDB-lite"/>
    </source>
</evidence>
<dbReference type="GO" id="GO:0006281">
    <property type="term" value="P:DNA repair"/>
    <property type="evidence" value="ECO:0007669"/>
    <property type="project" value="UniProtKB-UniRule"/>
</dbReference>
<feature type="coiled-coil region" evidence="10">
    <location>
        <begin position="27"/>
        <end position="61"/>
    </location>
</feature>
<evidence type="ECO:0000256" key="3">
    <source>
        <dbReference type="ARBA" id="ARBA00018504"/>
    </source>
</evidence>
<dbReference type="GO" id="GO:0006325">
    <property type="term" value="P:chromatin organization"/>
    <property type="evidence" value="ECO:0007669"/>
    <property type="project" value="UniProtKB-KW"/>
</dbReference>
<dbReference type="PANTHER" id="PTHR13476">
    <property type="entry name" value="CHROMATIN MODIFICATION-RELATED PROTEIN MEAF6"/>
    <property type="match status" value="1"/>
</dbReference>
<evidence type="ECO:0000256" key="5">
    <source>
        <dbReference type="ARBA" id="ARBA00023015"/>
    </source>
</evidence>
<feature type="compositionally biased region" description="Polar residues" evidence="11">
    <location>
        <begin position="122"/>
        <end position="145"/>
    </location>
</feature>
<evidence type="ECO:0000256" key="6">
    <source>
        <dbReference type="ARBA" id="ARBA00023054"/>
    </source>
</evidence>
<comment type="similarity">
    <text evidence="2 9">Belongs to the EAF6 family.</text>
</comment>
<accession>A0A420HD41</accession>
<keyword evidence="5 9" id="KW-0805">Transcription regulation</keyword>
<comment type="function">
    <text evidence="9">Component of the NuA4 histone acetyltransferase complex which is involved in transcriptional activation of selected genes principally by acetylation of nucleosomal histone H4 and H2A. The NuA4 complex is also involved in DNA repair.</text>
</comment>
<protein>
    <recommendedName>
        <fullName evidence="3 9">Chromatin modification-related protein EAF6</fullName>
    </recommendedName>
</protein>
<keyword evidence="7 9" id="KW-0804">Transcription</keyword>
<sequence length="189" mass="21228">MPENSTIITTEASSVNPSNDVTGQISYEQTRKELRDFIQKRREIERALAAQEEIIIKKEQEYLEETPVGNIITGFDNYTRGGLVSGRRRGREEEEREQRLRIFSRSSISWNSNVEQPDIDHNTQNSKAANTSLSGSSQKAEGINNTTSSATGSTSKSMITKKNKKGVEDSESDGRDQKKARVNFGVVRR</sequence>
<comment type="subunit">
    <text evidence="9">Component of the NuA4 histone acetyltransferase complex.</text>
</comment>
<comment type="subcellular location">
    <subcellularLocation>
        <location evidence="1 9">Nucleus</location>
    </subcellularLocation>
</comment>
<proteinExistence type="inferred from homology"/>
<feature type="region of interest" description="Disordered" evidence="11">
    <location>
        <begin position="1"/>
        <end position="22"/>
    </location>
</feature>
<feature type="region of interest" description="Disordered" evidence="11">
    <location>
        <begin position="112"/>
        <end position="189"/>
    </location>
</feature>
<dbReference type="EMBL" id="MCBR01020437">
    <property type="protein sequence ID" value="RKF55362.1"/>
    <property type="molecule type" value="Genomic_DNA"/>
</dbReference>
<organism evidence="12 13">
    <name type="scientific">Golovinomyces cichoracearum</name>
    <dbReference type="NCBI Taxonomy" id="62708"/>
    <lineage>
        <taxon>Eukaryota</taxon>
        <taxon>Fungi</taxon>
        <taxon>Dikarya</taxon>
        <taxon>Ascomycota</taxon>
        <taxon>Pezizomycotina</taxon>
        <taxon>Leotiomycetes</taxon>
        <taxon>Erysiphales</taxon>
        <taxon>Erysiphaceae</taxon>
        <taxon>Golovinomyces</taxon>
    </lineage>
</organism>